<evidence type="ECO:0000256" key="2">
    <source>
        <dbReference type="ARBA" id="ARBA00007049"/>
    </source>
</evidence>
<keyword evidence="4 6" id="KW-1133">Transmembrane helix</keyword>
<comment type="similarity">
    <text evidence="2">Belongs to the CCC1 family.</text>
</comment>
<feature type="transmembrane region" description="Helical" evidence="6">
    <location>
        <begin position="193"/>
        <end position="211"/>
    </location>
</feature>
<keyword evidence="3 6" id="KW-0812">Transmembrane</keyword>
<dbReference type="GO" id="GO:0005384">
    <property type="term" value="F:manganese ion transmembrane transporter activity"/>
    <property type="evidence" value="ECO:0007669"/>
    <property type="project" value="InterPro"/>
</dbReference>
<dbReference type="GO" id="GO:0030026">
    <property type="term" value="P:intracellular manganese ion homeostasis"/>
    <property type="evidence" value="ECO:0007669"/>
    <property type="project" value="InterPro"/>
</dbReference>
<sequence length="522" mass="56370">MSESLPPLPRRCYGATNTATVKTPLLHDHDRDLEAAVIPQADFPDPDHDSISSNKSGTFKVPAEIVSDAVLGLSDGLTVPFALTAGLSADSYRATSLEASTLPAPAKRQIISDVLSPCGLTSDTIDLVISNLDASSSHGADAIHDFIMRFHYQAPQPPTNRALISALTLGMAYFAGGFIPLIPYFFVSNVLTGLYWSIGTMAFVLLAFGYVKSCVVSGWTGKENVRNVLSINDDNHDDNEDDDDDDEKCSYSYFFQLGGSIGDDDDDDVEEEEEEEALVEDEDADVVVDDDEDDEETFVRALDFAWGRGGGDGVGWKAEADDRGRGTWYITEKCCFSVRRVLHYSSNTGGVEDGGYGGYRARDVRSRTGDGFGILKAWSMDVPGDCGATAIKQDCGICLDDLVFNDDVPEGDPRFQHGSGDQVVFEQIGANSSQCEGTSPIGTKREAKLTFVNQLSIASILKEGSNAVCAEVNTRKADDSIMGVQGGYGIIENANDLVGDCDVAQVDLILLKETGYLYQQLY</sequence>
<evidence type="ECO:0000313" key="8">
    <source>
        <dbReference type="Proteomes" id="UP000053317"/>
    </source>
</evidence>
<protein>
    <submittedName>
        <fullName evidence="7">Putative calcium transporter</fullName>
    </submittedName>
</protein>
<dbReference type="Pfam" id="PF01988">
    <property type="entry name" value="VIT1"/>
    <property type="match status" value="1"/>
</dbReference>
<dbReference type="InterPro" id="IPR008217">
    <property type="entry name" value="Ccc1_fam"/>
</dbReference>
<dbReference type="GO" id="GO:0012505">
    <property type="term" value="C:endomembrane system"/>
    <property type="evidence" value="ECO:0007669"/>
    <property type="project" value="UniProtKB-SubCell"/>
</dbReference>
<dbReference type="Proteomes" id="UP000053317">
    <property type="component" value="Unassembled WGS sequence"/>
</dbReference>
<evidence type="ECO:0000256" key="5">
    <source>
        <dbReference type="ARBA" id="ARBA00023136"/>
    </source>
</evidence>
<evidence type="ECO:0000256" key="4">
    <source>
        <dbReference type="ARBA" id="ARBA00022989"/>
    </source>
</evidence>
<dbReference type="EMBL" id="LCWF01000039">
    <property type="protein sequence ID" value="KKY25733.1"/>
    <property type="molecule type" value="Genomic_DNA"/>
</dbReference>
<comment type="subcellular location">
    <subcellularLocation>
        <location evidence="1">Endomembrane system</location>
        <topology evidence="1">Multi-pass membrane protein</topology>
    </subcellularLocation>
</comment>
<accession>A0A0G2GQW5</accession>
<keyword evidence="5 6" id="KW-0472">Membrane</keyword>
<evidence type="ECO:0000313" key="7">
    <source>
        <dbReference type="EMBL" id="KKY25733.1"/>
    </source>
</evidence>
<gene>
    <name evidence="7" type="ORF">UCRPC4_g01647</name>
</gene>
<evidence type="ECO:0000256" key="1">
    <source>
        <dbReference type="ARBA" id="ARBA00004127"/>
    </source>
</evidence>
<dbReference type="OrthoDB" id="73465at2759"/>
<evidence type="ECO:0000256" key="3">
    <source>
        <dbReference type="ARBA" id="ARBA00022692"/>
    </source>
</evidence>
<name>A0A0G2GQW5_PHACM</name>
<reference evidence="7 8" key="2">
    <citation type="submission" date="2015-05" db="EMBL/GenBank/DDBJ databases">
        <authorList>
            <person name="Morales-Cruz A."/>
            <person name="Amrine K.C."/>
            <person name="Cantu D."/>
        </authorList>
    </citation>
    <scope>NUCLEOTIDE SEQUENCE [LARGE SCALE GENOMIC DNA]</scope>
    <source>
        <strain evidence="7">UCRPC4</strain>
    </source>
</reference>
<dbReference type="AlphaFoldDB" id="A0A0G2GQW5"/>
<reference evidence="7 8" key="1">
    <citation type="submission" date="2015-05" db="EMBL/GenBank/DDBJ databases">
        <title>Distinctive expansion of gene families associated with plant cell wall degradation and secondary metabolism in the genomes of grapevine trunk pathogens.</title>
        <authorList>
            <person name="Lawrence D.P."/>
            <person name="Travadon R."/>
            <person name="Rolshausen P.E."/>
            <person name="Baumgartner K."/>
        </authorList>
    </citation>
    <scope>NUCLEOTIDE SEQUENCE [LARGE SCALE GENOMIC DNA]</scope>
    <source>
        <strain evidence="7">UCRPC4</strain>
    </source>
</reference>
<feature type="transmembrane region" description="Helical" evidence="6">
    <location>
        <begin position="162"/>
        <end position="187"/>
    </location>
</feature>
<proteinExistence type="inferred from homology"/>
<comment type="caution">
    <text evidence="7">The sequence shown here is derived from an EMBL/GenBank/DDBJ whole genome shotgun (WGS) entry which is preliminary data.</text>
</comment>
<evidence type="ECO:0000256" key="6">
    <source>
        <dbReference type="SAM" id="Phobius"/>
    </source>
</evidence>
<organism evidence="7 8">
    <name type="scientific">Phaeomoniella chlamydospora</name>
    <name type="common">Phaeoacremonium chlamydosporum</name>
    <dbReference type="NCBI Taxonomy" id="158046"/>
    <lineage>
        <taxon>Eukaryota</taxon>
        <taxon>Fungi</taxon>
        <taxon>Dikarya</taxon>
        <taxon>Ascomycota</taxon>
        <taxon>Pezizomycotina</taxon>
        <taxon>Eurotiomycetes</taxon>
        <taxon>Chaetothyriomycetidae</taxon>
        <taxon>Phaeomoniellales</taxon>
        <taxon>Phaeomoniellaceae</taxon>
        <taxon>Phaeomoniella</taxon>
    </lineage>
</organism>
<keyword evidence="8" id="KW-1185">Reference proteome</keyword>